<feature type="domain" description="N-acetyltransferase" evidence="1">
    <location>
        <begin position="2"/>
        <end position="139"/>
    </location>
</feature>
<dbReference type="GO" id="GO:0016747">
    <property type="term" value="F:acyltransferase activity, transferring groups other than amino-acyl groups"/>
    <property type="evidence" value="ECO:0007669"/>
    <property type="project" value="InterPro"/>
</dbReference>
<dbReference type="SUPFAM" id="SSF55729">
    <property type="entry name" value="Acyl-CoA N-acyltransferases (Nat)"/>
    <property type="match status" value="1"/>
</dbReference>
<dbReference type="Pfam" id="PF13508">
    <property type="entry name" value="Acetyltransf_7"/>
    <property type="match status" value="1"/>
</dbReference>
<name>A0A9E8ZLL7_9CYAN</name>
<dbReference type="PROSITE" id="PS51186">
    <property type="entry name" value="GNAT"/>
    <property type="match status" value="1"/>
</dbReference>
<evidence type="ECO:0000313" key="2">
    <source>
        <dbReference type="EMBL" id="WAL60746.1"/>
    </source>
</evidence>
<dbReference type="RefSeq" id="WP_268610706.1">
    <property type="nucleotide sequence ID" value="NZ_CP113797.1"/>
</dbReference>
<dbReference type="CDD" id="cd04301">
    <property type="entry name" value="NAT_SF"/>
    <property type="match status" value="1"/>
</dbReference>
<sequence length="150" mass="16887">MITIQVEPQATKDDAVTVMEIVRSFNQQFFAPTQWRSVTVLARDETGAIVGGALGDIGCGWLYLSVLGVREDWRRQGIGTALLQAVEQEAQTQGSIGVYLETIEFQAPEFYQRNGYSIYAVQENYPAGFKRYYLQKLFTPLSRTLHPIST</sequence>
<dbReference type="KEGG" id="tsin:OXH18_01740"/>
<keyword evidence="3" id="KW-1185">Reference proteome</keyword>
<dbReference type="Proteomes" id="UP001163152">
    <property type="component" value="Chromosome"/>
</dbReference>
<organism evidence="2 3">
    <name type="scientific">Thermocoleostomius sinensis A174</name>
    <dbReference type="NCBI Taxonomy" id="2016057"/>
    <lineage>
        <taxon>Bacteria</taxon>
        <taxon>Bacillati</taxon>
        <taxon>Cyanobacteriota</taxon>
        <taxon>Cyanophyceae</taxon>
        <taxon>Oculatellales</taxon>
        <taxon>Oculatellaceae</taxon>
        <taxon>Thermocoleostomius</taxon>
    </lineage>
</organism>
<dbReference type="InterPro" id="IPR016181">
    <property type="entry name" value="Acyl_CoA_acyltransferase"/>
</dbReference>
<dbReference type="InterPro" id="IPR000182">
    <property type="entry name" value="GNAT_dom"/>
</dbReference>
<reference evidence="2" key="1">
    <citation type="submission" date="2022-12" db="EMBL/GenBank/DDBJ databases">
        <title>Polyphasic identification of a Novel Hot-Spring Cyanobacterium Ocullathermofonsia sinensis gen nov. sp. nov. and Genomic Insights on its Adaptations to the Thermal Habitat.</title>
        <authorList>
            <person name="Daroch M."/>
            <person name="Tang J."/>
            <person name="Jiang Y."/>
        </authorList>
    </citation>
    <scope>NUCLEOTIDE SEQUENCE</scope>
    <source>
        <strain evidence="2">PKUAC-SCTA174</strain>
    </source>
</reference>
<protein>
    <submittedName>
        <fullName evidence="2">GNAT family N-acetyltransferase</fullName>
    </submittedName>
</protein>
<proteinExistence type="predicted"/>
<accession>A0A9E8ZLL7</accession>
<evidence type="ECO:0000259" key="1">
    <source>
        <dbReference type="PROSITE" id="PS51186"/>
    </source>
</evidence>
<gene>
    <name evidence="2" type="ORF">OXH18_01740</name>
</gene>
<dbReference type="Gene3D" id="3.40.630.30">
    <property type="match status" value="1"/>
</dbReference>
<dbReference type="EMBL" id="CP113797">
    <property type="protein sequence ID" value="WAL60746.1"/>
    <property type="molecule type" value="Genomic_DNA"/>
</dbReference>
<dbReference type="AlphaFoldDB" id="A0A9E8ZLL7"/>
<evidence type="ECO:0000313" key="3">
    <source>
        <dbReference type="Proteomes" id="UP001163152"/>
    </source>
</evidence>